<comment type="caution">
    <text evidence="1">The sequence shown here is derived from an EMBL/GenBank/DDBJ whole genome shotgun (WGS) entry which is preliminary data.</text>
</comment>
<evidence type="ECO:0000313" key="2">
    <source>
        <dbReference type="Proteomes" id="UP000789920"/>
    </source>
</evidence>
<reference evidence="1" key="1">
    <citation type="submission" date="2021-06" db="EMBL/GenBank/DDBJ databases">
        <authorList>
            <person name="Kallberg Y."/>
            <person name="Tangrot J."/>
            <person name="Rosling A."/>
        </authorList>
    </citation>
    <scope>NUCLEOTIDE SEQUENCE</scope>
    <source>
        <strain evidence="1">MA461A</strain>
    </source>
</reference>
<dbReference type="Proteomes" id="UP000789920">
    <property type="component" value="Unassembled WGS sequence"/>
</dbReference>
<dbReference type="EMBL" id="CAJVQC010061056">
    <property type="protein sequence ID" value="CAG8801404.1"/>
    <property type="molecule type" value="Genomic_DNA"/>
</dbReference>
<accession>A0ACA9RNH3</accession>
<gene>
    <name evidence="1" type="ORF">RPERSI_LOCUS21105</name>
</gene>
<sequence>LEGPVSRIIQYKYEFNLDWYLLTFKDERRQPEWQQYRNLAGCNEIIKEFWMREDAGTTPMVGPFGSSKFLRFTNNKNENESDNHQLQMTHLNVYCQVYLKDPSKPLVNDIPNIQERNTEQTEQMFCKSRATGILNMNNEWIGCLEKGQNKIFLATVLLKPYPGHCHDASSLFKNIGKTLWMRHFIPLTYAKEFIRNIANNVSLFTIEAIYDRDMPSLYIECALMEWSEK</sequence>
<proteinExistence type="predicted"/>
<name>A0ACA9RNH3_9GLOM</name>
<keyword evidence="2" id="KW-1185">Reference proteome</keyword>
<protein>
    <submittedName>
        <fullName evidence="1">12881_t:CDS:1</fullName>
    </submittedName>
</protein>
<organism evidence="1 2">
    <name type="scientific">Racocetra persica</name>
    <dbReference type="NCBI Taxonomy" id="160502"/>
    <lineage>
        <taxon>Eukaryota</taxon>
        <taxon>Fungi</taxon>
        <taxon>Fungi incertae sedis</taxon>
        <taxon>Mucoromycota</taxon>
        <taxon>Glomeromycotina</taxon>
        <taxon>Glomeromycetes</taxon>
        <taxon>Diversisporales</taxon>
        <taxon>Gigasporaceae</taxon>
        <taxon>Racocetra</taxon>
    </lineage>
</organism>
<evidence type="ECO:0000313" key="1">
    <source>
        <dbReference type="EMBL" id="CAG8801404.1"/>
    </source>
</evidence>
<feature type="non-terminal residue" evidence="1">
    <location>
        <position position="229"/>
    </location>
</feature>
<feature type="non-terminal residue" evidence="1">
    <location>
        <position position="1"/>
    </location>
</feature>